<accession>A0A3G9ILY5</accession>
<evidence type="ECO:0000313" key="11">
    <source>
        <dbReference type="EMBL" id="BBH17025.1"/>
    </source>
</evidence>
<feature type="transmembrane region" description="Helical" evidence="8">
    <location>
        <begin position="95"/>
        <end position="117"/>
    </location>
</feature>
<keyword evidence="3" id="KW-0328">Glycosyltransferase</keyword>
<sequence length="629" mass="68732">MRHWWWWRPTPSRSRALDLGACLGLAVLSFVAYCVGLERNGLGNPFYAAAVQSGAHNVHNAFFAAINFGGTMSVDKPPLSLWLMEVSVRIFGLSAFGELLPNALAGVATTAVVVLMVREWTSLRWGLIAGLLSLASPMANVMFRFNNPEALLTLLSAGTVWCFSSALRRPAAWKLAGAGVLIAAAVLTKLLAGIVIVPALIVAYAVWAPTSRMARLRHLVLLGVASIICAGWYFVAVALTPASERPWIDGTTDNNPFSLLFSSNVSRLAGQAAKHSVSPPELFRMFHHEELANYGPIIVLAVLTTVAVASTVWLAHRHEPRRLITLVRGRSRPAGVATAAALMNGSALWVCLVMSYIQASYHSYYAVVSTPILSAGTVLNLVLIWRHPSSVVRVRLMLAILLVTAAFDVWVWSRFSNGLVFGLVMAVACAVGLLGLIMLRRPRAGLAALLVVAIALPGFYTWTSWHDHHVGGSPLGGPLGDQTPWDQYPSHPNNFNQPSRVSPELRQLLQNAGPYQYAVALQKDEAAGSIQLATGVSVLPLTGWSAIPNGMFDELRRLIRARAVRYFLPTGSGNHMTTWVKTHFLRFMVGDQVVYDLTVPANWFRRPHHRAHQGPRRRLSLPRIPHRLA</sequence>
<evidence type="ECO:0000256" key="1">
    <source>
        <dbReference type="ARBA" id="ARBA00004651"/>
    </source>
</evidence>
<proteinExistence type="predicted"/>
<comment type="subcellular location">
    <subcellularLocation>
        <location evidence="1">Cell membrane</location>
        <topology evidence="1">Multi-pass membrane protein</topology>
    </subcellularLocation>
</comment>
<dbReference type="AlphaFoldDB" id="A0A3G9ILY5"/>
<keyword evidence="2" id="KW-1003">Cell membrane</keyword>
<name>A0A3G9ILY5_9ACTN</name>
<feature type="transmembrane region" description="Helical" evidence="8">
    <location>
        <begin position="219"/>
        <end position="239"/>
    </location>
</feature>
<dbReference type="InterPro" id="IPR056785">
    <property type="entry name" value="YkcA/B-like_C"/>
</dbReference>
<evidence type="ECO:0000313" key="12">
    <source>
        <dbReference type="Proteomes" id="UP000271573"/>
    </source>
</evidence>
<evidence type="ECO:0000259" key="10">
    <source>
        <dbReference type="Pfam" id="PF24878"/>
    </source>
</evidence>
<gene>
    <name evidence="11" type="ORF">Back2_13120</name>
</gene>
<dbReference type="PANTHER" id="PTHR33908">
    <property type="entry name" value="MANNOSYLTRANSFERASE YKCB-RELATED"/>
    <property type="match status" value="1"/>
</dbReference>
<dbReference type="InterPro" id="IPR050297">
    <property type="entry name" value="LipidA_mod_glycosyltrf_83"/>
</dbReference>
<dbReference type="Pfam" id="PF24878">
    <property type="entry name" value="YkcB_C"/>
    <property type="match status" value="1"/>
</dbReference>
<feature type="domain" description="Putative mannosyltransferase YkcA/B-like C-terminal" evidence="10">
    <location>
        <begin position="508"/>
        <end position="583"/>
    </location>
</feature>
<dbReference type="OrthoDB" id="5241882at2"/>
<keyword evidence="7 8" id="KW-0472">Membrane</keyword>
<keyword evidence="5 8" id="KW-0812">Transmembrane</keyword>
<dbReference type="Pfam" id="PF13231">
    <property type="entry name" value="PMT_2"/>
    <property type="match status" value="1"/>
</dbReference>
<evidence type="ECO:0000256" key="3">
    <source>
        <dbReference type="ARBA" id="ARBA00022676"/>
    </source>
</evidence>
<dbReference type="PANTHER" id="PTHR33908:SF3">
    <property type="entry name" value="UNDECAPRENYL PHOSPHATE-ALPHA-4-AMINO-4-DEOXY-L-ARABINOSE ARABINOSYL TRANSFERASE"/>
    <property type="match status" value="1"/>
</dbReference>
<feature type="transmembrane region" description="Helical" evidence="8">
    <location>
        <begin position="294"/>
        <end position="315"/>
    </location>
</feature>
<evidence type="ECO:0000256" key="6">
    <source>
        <dbReference type="ARBA" id="ARBA00022989"/>
    </source>
</evidence>
<evidence type="ECO:0000256" key="2">
    <source>
        <dbReference type="ARBA" id="ARBA00022475"/>
    </source>
</evidence>
<evidence type="ECO:0000256" key="4">
    <source>
        <dbReference type="ARBA" id="ARBA00022679"/>
    </source>
</evidence>
<feature type="transmembrane region" description="Helical" evidence="8">
    <location>
        <begin position="58"/>
        <end position="74"/>
    </location>
</feature>
<dbReference type="KEGG" id="nbe:Back2_13120"/>
<feature type="transmembrane region" description="Helical" evidence="8">
    <location>
        <begin position="396"/>
        <end position="413"/>
    </location>
</feature>
<dbReference type="EMBL" id="AP019307">
    <property type="protein sequence ID" value="BBH17025.1"/>
    <property type="molecule type" value="Genomic_DNA"/>
</dbReference>
<evidence type="ECO:0000256" key="5">
    <source>
        <dbReference type="ARBA" id="ARBA00022692"/>
    </source>
</evidence>
<feature type="domain" description="Glycosyltransferase RgtA/B/C/D-like" evidence="9">
    <location>
        <begin position="75"/>
        <end position="229"/>
    </location>
</feature>
<feature type="transmembrane region" description="Helical" evidence="8">
    <location>
        <begin position="179"/>
        <end position="207"/>
    </location>
</feature>
<dbReference type="GO" id="GO:0016763">
    <property type="term" value="F:pentosyltransferase activity"/>
    <property type="evidence" value="ECO:0007669"/>
    <property type="project" value="TreeGrafter"/>
</dbReference>
<feature type="transmembrane region" description="Helical" evidence="8">
    <location>
        <begin position="419"/>
        <end position="439"/>
    </location>
</feature>
<keyword evidence="12" id="KW-1185">Reference proteome</keyword>
<feature type="transmembrane region" description="Helical" evidence="8">
    <location>
        <begin position="363"/>
        <end position="384"/>
    </location>
</feature>
<feature type="transmembrane region" description="Helical" evidence="8">
    <location>
        <begin position="123"/>
        <end position="143"/>
    </location>
</feature>
<keyword evidence="4 11" id="KW-0808">Transferase</keyword>
<feature type="transmembrane region" description="Helical" evidence="8">
    <location>
        <begin position="446"/>
        <end position="465"/>
    </location>
</feature>
<dbReference type="GO" id="GO:0005886">
    <property type="term" value="C:plasma membrane"/>
    <property type="evidence" value="ECO:0007669"/>
    <property type="project" value="UniProtKB-SubCell"/>
</dbReference>
<keyword evidence="6 8" id="KW-1133">Transmembrane helix</keyword>
<protein>
    <submittedName>
        <fullName evidence="11">Putative glycosyltransferase</fullName>
    </submittedName>
</protein>
<dbReference type="GO" id="GO:0009103">
    <property type="term" value="P:lipopolysaccharide biosynthetic process"/>
    <property type="evidence" value="ECO:0007669"/>
    <property type="project" value="UniProtKB-ARBA"/>
</dbReference>
<feature type="transmembrane region" description="Helical" evidence="8">
    <location>
        <begin position="336"/>
        <end position="357"/>
    </location>
</feature>
<evidence type="ECO:0000256" key="7">
    <source>
        <dbReference type="ARBA" id="ARBA00023136"/>
    </source>
</evidence>
<evidence type="ECO:0000259" key="9">
    <source>
        <dbReference type="Pfam" id="PF13231"/>
    </source>
</evidence>
<evidence type="ECO:0000256" key="8">
    <source>
        <dbReference type="SAM" id="Phobius"/>
    </source>
</evidence>
<reference evidence="11 12" key="1">
    <citation type="submission" date="2018-11" db="EMBL/GenBank/DDBJ databases">
        <title>Complete genome sequence of Nocardioides baekrokdamisoli strain KCTC 39748.</title>
        <authorList>
            <person name="Kang S.W."/>
            <person name="Lee K.C."/>
            <person name="Kim K.K."/>
            <person name="Kim J.S."/>
            <person name="Kim D.S."/>
            <person name="Ko S.H."/>
            <person name="Yang S.H."/>
            <person name="Shin Y.K."/>
            <person name="Lee J.S."/>
        </authorList>
    </citation>
    <scope>NUCLEOTIDE SEQUENCE [LARGE SCALE GENOMIC DNA]</scope>
    <source>
        <strain evidence="11 12">KCTC 39748</strain>
    </source>
</reference>
<dbReference type="RefSeq" id="WP_125567862.1">
    <property type="nucleotide sequence ID" value="NZ_AP019307.1"/>
</dbReference>
<dbReference type="Proteomes" id="UP000271573">
    <property type="component" value="Chromosome"/>
</dbReference>
<organism evidence="11 12">
    <name type="scientific">Nocardioides baekrokdamisoli</name>
    <dbReference type="NCBI Taxonomy" id="1804624"/>
    <lineage>
        <taxon>Bacteria</taxon>
        <taxon>Bacillati</taxon>
        <taxon>Actinomycetota</taxon>
        <taxon>Actinomycetes</taxon>
        <taxon>Propionibacteriales</taxon>
        <taxon>Nocardioidaceae</taxon>
        <taxon>Nocardioides</taxon>
    </lineage>
</organism>
<dbReference type="GO" id="GO:0010041">
    <property type="term" value="P:response to iron(III) ion"/>
    <property type="evidence" value="ECO:0007669"/>
    <property type="project" value="TreeGrafter"/>
</dbReference>
<dbReference type="InterPro" id="IPR038731">
    <property type="entry name" value="RgtA/B/C-like"/>
</dbReference>